<accession>L0WDT0</accession>
<dbReference type="EMBL" id="AMRJ01000012">
    <property type="protein sequence ID" value="EKF74327.1"/>
    <property type="molecule type" value="Genomic_DNA"/>
</dbReference>
<dbReference type="PATRIC" id="fig|1177179.3.peg.1801"/>
<dbReference type="PANTHER" id="PTHR34476:SF1">
    <property type="entry name" value="DNA-DIRECTED RNA POLYMERASE SUBUNIT OMEGA"/>
    <property type="match status" value="1"/>
</dbReference>
<reference evidence="12 13" key="1">
    <citation type="journal article" date="2012" name="J. Bacteriol.">
        <title>Genome Sequence of the Alkane-Degrading Bacterium Alcanivorax hongdengensis Type Strain A-11-3.</title>
        <authorList>
            <person name="Lai Q."/>
            <person name="Shao Z."/>
        </authorList>
    </citation>
    <scope>NUCLEOTIDE SEQUENCE [LARGE SCALE GENOMIC DNA]</scope>
    <source>
        <strain evidence="12 13">A-11-3</strain>
    </source>
</reference>
<dbReference type="GO" id="GO:0006351">
    <property type="term" value="P:DNA-templated transcription"/>
    <property type="evidence" value="ECO:0007669"/>
    <property type="project" value="UniProtKB-UniRule"/>
</dbReference>
<name>L0WDT0_9GAMM</name>
<dbReference type="HAMAP" id="MF_00366">
    <property type="entry name" value="RNApol_bact_RpoZ"/>
    <property type="match status" value="1"/>
</dbReference>
<evidence type="ECO:0000256" key="3">
    <source>
        <dbReference type="ARBA" id="ARBA00013725"/>
    </source>
</evidence>
<dbReference type="RefSeq" id="WP_008928981.1">
    <property type="nucleotide sequence ID" value="NZ_AMRJ01000012.1"/>
</dbReference>
<dbReference type="PANTHER" id="PTHR34476">
    <property type="entry name" value="DNA-DIRECTED RNA POLYMERASE SUBUNIT OMEGA"/>
    <property type="match status" value="1"/>
</dbReference>
<evidence type="ECO:0000256" key="7">
    <source>
        <dbReference type="ARBA" id="ARBA00023163"/>
    </source>
</evidence>
<comment type="catalytic activity">
    <reaction evidence="10 11">
        <text>RNA(n) + a ribonucleoside 5'-triphosphate = RNA(n+1) + diphosphate</text>
        <dbReference type="Rhea" id="RHEA:21248"/>
        <dbReference type="Rhea" id="RHEA-COMP:14527"/>
        <dbReference type="Rhea" id="RHEA-COMP:17342"/>
        <dbReference type="ChEBI" id="CHEBI:33019"/>
        <dbReference type="ChEBI" id="CHEBI:61557"/>
        <dbReference type="ChEBI" id="CHEBI:140395"/>
        <dbReference type="EC" id="2.7.7.6"/>
    </reaction>
</comment>
<keyword evidence="7 11" id="KW-0804">Transcription</keyword>
<evidence type="ECO:0000256" key="9">
    <source>
        <dbReference type="ARBA" id="ARBA00030998"/>
    </source>
</evidence>
<dbReference type="EC" id="2.7.7.6" evidence="2 11"/>
<comment type="caution">
    <text evidence="12">The sequence shown here is derived from an EMBL/GenBank/DDBJ whole genome shotgun (WGS) entry which is preliminary data.</text>
</comment>
<dbReference type="OrthoDB" id="9796300at2"/>
<evidence type="ECO:0000256" key="4">
    <source>
        <dbReference type="ARBA" id="ARBA00022478"/>
    </source>
</evidence>
<evidence type="ECO:0000256" key="5">
    <source>
        <dbReference type="ARBA" id="ARBA00022679"/>
    </source>
</evidence>
<comment type="function">
    <text evidence="11">Promotes RNA polymerase assembly. Latches the N- and C-terminal regions of the beta' subunit thereby facilitating its interaction with the beta and alpha subunits.</text>
</comment>
<gene>
    <name evidence="11" type="primary">rpoZ</name>
    <name evidence="12" type="ORF">A11A3_09010</name>
</gene>
<evidence type="ECO:0000256" key="2">
    <source>
        <dbReference type="ARBA" id="ARBA00012418"/>
    </source>
</evidence>
<keyword evidence="6 11" id="KW-0548">Nucleotidyltransferase</keyword>
<keyword evidence="5 11" id="KW-0808">Transferase</keyword>
<comment type="subunit">
    <text evidence="11">The RNAP catalytic core consists of 2 alpha, 1 beta, 1 beta' and 1 omega subunit. When a sigma factor is associated with the core the holoenzyme is formed, which can initiate transcription.</text>
</comment>
<dbReference type="GO" id="GO:0003677">
    <property type="term" value="F:DNA binding"/>
    <property type="evidence" value="ECO:0007669"/>
    <property type="project" value="UniProtKB-UniRule"/>
</dbReference>
<evidence type="ECO:0000313" key="12">
    <source>
        <dbReference type="EMBL" id="EKF74327.1"/>
    </source>
</evidence>
<keyword evidence="13" id="KW-1185">Reference proteome</keyword>
<dbReference type="AlphaFoldDB" id="L0WDT0"/>
<evidence type="ECO:0000313" key="13">
    <source>
        <dbReference type="Proteomes" id="UP000010164"/>
    </source>
</evidence>
<dbReference type="Proteomes" id="UP000010164">
    <property type="component" value="Unassembled WGS sequence"/>
</dbReference>
<dbReference type="GO" id="GO:0000428">
    <property type="term" value="C:DNA-directed RNA polymerase complex"/>
    <property type="evidence" value="ECO:0007669"/>
    <property type="project" value="UniProtKB-KW"/>
</dbReference>
<proteinExistence type="inferred from homology"/>
<evidence type="ECO:0000256" key="6">
    <source>
        <dbReference type="ARBA" id="ARBA00022695"/>
    </source>
</evidence>
<organism evidence="12 13">
    <name type="scientific">Alcanivorax hongdengensis A-11-3</name>
    <dbReference type="NCBI Taxonomy" id="1177179"/>
    <lineage>
        <taxon>Bacteria</taxon>
        <taxon>Pseudomonadati</taxon>
        <taxon>Pseudomonadota</taxon>
        <taxon>Gammaproteobacteria</taxon>
        <taxon>Oceanospirillales</taxon>
        <taxon>Alcanivoracaceae</taxon>
        <taxon>Alcanivorax</taxon>
    </lineage>
</organism>
<evidence type="ECO:0000256" key="11">
    <source>
        <dbReference type="HAMAP-Rule" id="MF_00366"/>
    </source>
</evidence>
<keyword evidence="4 11" id="KW-0240">DNA-directed RNA polymerase</keyword>
<dbReference type="SUPFAM" id="SSF63562">
    <property type="entry name" value="RPB6/omega subunit-like"/>
    <property type="match status" value="1"/>
</dbReference>
<sequence>MARVTVEDCLEKLDNRFELVLVAGKRARQLQTGGKEPRVAWENDKPTVVALREIAEGHVTAESVDNPVADRSADVDELALLTQSFGE</sequence>
<dbReference type="SMART" id="SM01409">
    <property type="entry name" value="RNA_pol_Rpb6"/>
    <property type="match status" value="1"/>
</dbReference>
<protein>
    <recommendedName>
        <fullName evidence="3 11">DNA-directed RNA polymerase subunit omega</fullName>
        <shortName evidence="11">RNAP omega subunit</shortName>
        <ecNumber evidence="2 11">2.7.7.6</ecNumber>
    </recommendedName>
    <alternativeName>
        <fullName evidence="9 11">RNA polymerase omega subunit</fullName>
    </alternativeName>
    <alternativeName>
        <fullName evidence="8 11">Transcriptase subunit omega</fullName>
    </alternativeName>
</protein>
<dbReference type="GO" id="GO:0003899">
    <property type="term" value="F:DNA-directed RNA polymerase activity"/>
    <property type="evidence" value="ECO:0007669"/>
    <property type="project" value="UniProtKB-UniRule"/>
</dbReference>
<dbReference type="Gene3D" id="3.90.940.10">
    <property type="match status" value="1"/>
</dbReference>
<dbReference type="Pfam" id="PF01192">
    <property type="entry name" value="RNA_pol_Rpb6"/>
    <property type="match status" value="1"/>
</dbReference>
<dbReference type="eggNOG" id="COG1758">
    <property type="taxonomic scope" value="Bacteria"/>
</dbReference>
<evidence type="ECO:0000256" key="1">
    <source>
        <dbReference type="ARBA" id="ARBA00006711"/>
    </source>
</evidence>
<comment type="similarity">
    <text evidence="1 11">Belongs to the RNA polymerase subunit omega family.</text>
</comment>
<evidence type="ECO:0000256" key="8">
    <source>
        <dbReference type="ARBA" id="ARBA00029924"/>
    </source>
</evidence>
<dbReference type="InterPro" id="IPR003716">
    <property type="entry name" value="DNA-dir_RNA_pol_omega"/>
</dbReference>
<dbReference type="InterPro" id="IPR006110">
    <property type="entry name" value="Pol_omega/Rpo6/RPB6"/>
</dbReference>
<evidence type="ECO:0000256" key="10">
    <source>
        <dbReference type="ARBA" id="ARBA00048552"/>
    </source>
</evidence>
<dbReference type="NCBIfam" id="TIGR00690">
    <property type="entry name" value="rpoZ"/>
    <property type="match status" value="1"/>
</dbReference>
<dbReference type="InterPro" id="IPR036161">
    <property type="entry name" value="RPB6/omega-like_sf"/>
</dbReference>
<dbReference type="STRING" id="1177179.A11A3_09010"/>